<organism evidence="14 15">
    <name type="scientific">Capsicum annuum</name>
    <name type="common">Capsicum pepper</name>
    <dbReference type="NCBI Taxonomy" id="4072"/>
    <lineage>
        <taxon>Eukaryota</taxon>
        <taxon>Viridiplantae</taxon>
        <taxon>Streptophyta</taxon>
        <taxon>Embryophyta</taxon>
        <taxon>Tracheophyta</taxon>
        <taxon>Spermatophyta</taxon>
        <taxon>Magnoliopsida</taxon>
        <taxon>eudicotyledons</taxon>
        <taxon>Gunneridae</taxon>
        <taxon>Pentapetalae</taxon>
        <taxon>asterids</taxon>
        <taxon>lamiids</taxon>
        <taxon>Solanales</taxon>
        <taxon>Solanaceae</taxon>
        <taxon>Solanoideae</taxon>
        <taxon>Capsiceae</taxon>
        <taxon>Capsicum</taxon>
    </lineage>
</organism>
<reference evidence="14 15" key="2">
    <citation type="journal article" date="2017" name="Genome Biol.">
        <title>New reference genome sequences of hot pepper reveal the massive evolution of plant disease-resistance genes by retroduplication.</title>
        <authorList>
            <person name="Kim S."/>
            <person name="Park J."/>
            <person name="Yeom S.I."/>
            <person name="Kim Y.M."/>
            <person name="Seo E."/>
            <person name="Kim K.T."/>
            <person name="Kim M.S."/>
            <person name="Lee J.M."/>
            <person name="Cheong K."/>
            <person name="Shin H.S."/>
            <person name="Kim S.B."/>
            <person name="Han K."/>
            <person name="Lee J."/>
            <person name="Park M."/>
            <person name="Lee H.A."/>
            <person name="Lee H.Y."/>
            <person name="Lee Y."/>
            <person name="Oh S."/>
            <person name="Lee J.H."/>
            <person name="Choi E."/>
            <person name="Choi E."/>
            <person name="Lee S.E."/>
            <person name="Jeon J."/>
            <person name="Kim H."/>
            <person name="Choi G."/>
            <person name="Song H."/>
            <person name="Lee J."/>
            <person name="Lee S.C."/>
            <person name="Kwon J.K."/>
            <person name="Lee H.Y."/>
            <person name="Koo N."/>
            <person name="Hong Y."/>
            <person name="Kim R.W."/>
            <person name="Kang W.H."/>
            <person name="Huh J.H."/>
            <person name="Kang B.C."/>
            <person name="Yang T.J."/>
            <person name="Lee Y.H."/>
            <person name="Bennetzen J.L."/>
            <person name="Choi D."/>
        </authorList>
    </citation>
    <scope>NUCLEOTIDE SEQUENCE [LARGE SCALE GENOMIC DNA]</scope>
    <source>
        <strain evidence="15">cv. CM334</strain>
    </source>
</reference>
<dbReference type="Gramene" id="PHT94058">
    <property type="protein sequence ID" value="PHT94058"/>
    <property type="gene ID" value="T459_01940"/>
</dbReference>
<dbReference type="GO" id="GO:0016020">
    <property type="term" value="C:membrane"/>
    <property type="evidence" value="ECO:0007669"/>
    <property type="project" value="UniProtKB-SubCell"/>
</dbReference>
<dbReference type="Pfam" id="PF23256">
    <property type="entry name" value="CHX17_2nd"/>
    <property type="match status" value="1"/>
</dbReference>
<evidence type="ECO:0000259" key="12">
    <source>
        <dbReference type="Pfam" id="PF23256"/>
    </source>
</evidence>
<evidence type="ECO:0000256" key="9">
    <source>
        <dbReference type="ARBA" id="ARBA00038341"/>
    </source>
</evidence>
<keyword evidence="5" id="KW-0630">Potassium</keyword>
<dbReference type="AlphaFoldDB" id="A0A2G3AIP2"/>
<feature type="domain" description="Cation/H(+) antiporter central" evidence="12">
    <location>
        <begin position="154"/>
        <end position="237"/>
    </location>
</feature>
<dbReference type="InterPro" id="IPR057291">
    <property type="entry name" value="CHX17_2nd"/>
</dbReference>
<feature type="domain" description="Cation/H(+) antiporter C-terminal" evidence="13">
    <location>
        <begin position="240"/>
        <end position="327"/>
    </location>
</feature>
<evidence type="ECO:0000256" key="7">
    <source>
        <dbReference type="ARBA" id="ARBA00023065"/>
    </source>
</evidence>
<evidence type="ECO:0000313" key="14">
    <source>
        <dbReference type="EMBL" id="PHT94058.1"/>
    </source>
</evidence>
<evidence type="ECO:0000259" key="13">
    <source>
        <dbReference type="Pfam" id="PF23259"/>
    </source>
</evidence>
<feature type="transmembrane region" description="Helical" evidence="10">
    <location>
        <begin position="12"/>
        <end position="37"/>
    </location>
</feature>
<comment type="similarity">
    <text evidence="9">Belongs to the monovalent cation:proton antiporter 2 (CPA2) transporter (TC 2.A.37) family. CHX (TC 2.A.37.4) subfamily.</text>
</comment>
<keyword evidence="8 10" id="KW-0472">Membrane</keyword>
<comment type="caution">
    <text evidence="14">The sequence shown here is derived from an EMBL/GenBank/DDBJ whole genome shotgun (WGS) entry which is preliminary data.</text>
</comment>
<evidence type="ECO:0000256" key="1">
    <source>
        <dbReference type="ARBA" id="ARBA00004141"/>
    </source>
</evidence>
<dbReference type="InterPro" id="IPR038770">
    <property type="entry name" value="Na+/solute_symporter_sf"/>
</dbReference>
<proteinExistence type="inferred from homology"/>
<feature type="transmembrane region" description="Helical" evidence="10">
    <location>
        <begin position="76"/>
        <end position="98"/>
    </location>
</feature>
<evidence type="ECO:0000256" key="4">
    <source>
        <dbReference type="ARBA" id="ARBA00022692"/>
    </source>
</evidence>
<keyword evidence="6 10" id="KW-1133">Transmembrane helix</keyword>
<dbReference type="Pfam" id="PF00999">
    <property type="entry name" value="Na_H_Exchanger"/>
    <property type="match status" value="1"/>
</dbReference>
<dbReference type="InterPro" id="IPR057290">
    <property type="entry name" value="CHX17_C"/>
</dbReference>
<evidence type="ECO:0000256" key="6">
    <source>
        <dbReference type="ARBA" id="ARBA00022989"/>
    </source>
</evidence>
<protein>
    <submittedName>
        <fullName evidence="14">Cation/H(+) antiporter 19</fullName>
    </submittedName>
</protein>
<dbReference type="GO" id="GO:0015297">
    <property type="term" value="F:antiporter activity"/>
    <property type="evidence" value="ECO:0007669"/>
    <property type="project" value="InterPro"/>
</dbReference>
<evidence type="ECO:0000256" key="10">
    <source>
        <dbReference type="SAM" id="Phobius"/>
    </source>
</evidence>
<dbReference type="Proteomes" id="UP000222542">
    <property type="component" value="Unassembled WGS sequence"/>
</dbReference>
<keyword evidence="2" id="KW-0813">Transport</keyword>
<dbReference type="EMBL" id="AYRZ02000001">
    <property type="protein sequence ID" value="PHT94058.1"/>
    <property type="molecule type" value="Genomic_DNA"/>
</dbReference>
<accession>A0A2G3AIP2</accession>
<dbReference type="GO" id="GO:0006813">
    <property type="term" value="P:potassium ion transport"/>
    <property type="evidence" value="ECO:0007669"/>
    <property type="project" value="UniProtKB-KW"/>
</dbReference>
<dbReference type="InterPro" id="IPR006153">
    <property type="entry name" value="Cation/H_exchanger_TM"/>
</dbReference>
<gene>
    <name evidence="14" type="ORF">T459_01940</name>
</gene>
<dbReference type="PANTHER" id="PTHR32468">
    <property type="entry name" value="CATION/H + ANTIPORTER"/>
    <property type="match status" value="1"/>
</dbReference>
<reference evidence="14 15" key="1">
    <citation type="journal article" date="2014" name="Nat. Genet.">
        <title>Genome sequence of the hot pepper provides insights into the evolution of pungency in Capsicum species.</title>
        <authorList>
            <person name="Kim S."/>
            <person name="Park M."/>
            <person name="Yeom S.I."/>
            <person name="Kim Y.M."/>
            <person name="Lee J.M."/>
            <person name="Lee H.A."/>
            <person name="Seo E."/>
            <person name="Choi J."/>
            <person name="Cheong K."/>
            <person name="Kim K.T."/>
            <person name="Jung K."/>
            <person name="Lee G.W."/>
            <person name="Oh S.K."/>
            <person name="Bae C."/>
            <person name="Kim S.B."/>
            <person name="Lee H.Y."/>
            <person name="Kim S.Y."/>
            <person name="Kim M.S."/>
            <person name="Kang B.C."/>
            <person name="Jo Y.D."/>
            <person name="Yang H.B."/>
            <person name="Jeong H.J."/>
            <person name="Kang W.H."/>
            <person name="Kwon J.K."/>
            <person name="Shin C."/>
            <person name="Lim J.Y."/>
            <person name="Park J.H."/>
            <person name="Huh J.H."/>
            <person name="Kim J.S."/>
            <person name="Kim B.D."/>
            <person name="Cohen O."/>
            <person name="Paran I."/>
            <person name="Suh M.C."/>
            <person name="Lee S.B."/>
            <person name="Kim Y.K."/>
            <person name="Shin Y."/>
            <person name="Noh S.J."/>
            <person name="Park J."/>
            <person name="Seo Y.S."/>
            <person name="Kwon S.Y."/>
            <person name="Kim H.A."/>
            <person name="Park J.M."/>
            <person name="Kim H.J."/>
            <person name="Choi S.B."/>
            <person name="Bosland P.W."/>
            <person name="Reeves G."/>
            <person name="Jo S.H."/>
            <person name="Lee B.W."/>
            <person name="Cho H.T."/>
            <person name="Choi H.S."/>
            <person name="Lee M.S."/>
            <person name="Yu Y."/>
            <person name="Do Choi Y."/>
            <person name="Park B.S."/>
            <person name="van Deynze A."/>
            <person name="Ashrafi H."/>
            <person name="Hill T."/>
            <person name="Kim W.T."/>
            <person name="Pai H.S."/>
            <person name="Ahn H.K."/>
            <person name="Yeam I."/>
            <person name="Giovannoni J.J."/>
            <person name="Rose J.K."/>
            <person name="Sorensen I."/>
            <person name="Lee S.J."/>
            <person name="Kim R.W."/>
            <person name="Choi I.Y."/>
            <person name="Choi B.S."/>
            <person name="Lim J.S."/>
            <person name="Lee Y.H."/>
            <person name="Choi D."/>
        </authorList>
    </citation>
    <scope>NUCLEOTIDE SEQUENCE [LARGE SCALE GENOMIC DNA]</scope>
    <source>
        <strain evidence="15">cv. CM334</strain>
    </source>
</reference>
<keyword evidence="4 10" id="KW-0812">Transmembrane</keyword>
<dbReference type="GO" id="GO:1902600">
    <property type="term" value="P:proton transmembrane transport"/>
    <property type="evidence" value="ECO:0007669"/>
    <property type="project" value="InterPro"/>
</dbReference>
<evidence type="ECO:0000259" key="11">
    <source>
        <dbReference type="Pfam" id="PF00999"/>
    </source>
</evidence>
<dbReference type="PANTHER" id="PTHR32468:SF99">
    <property type="entry name" value="CATION_H(+) ANTIPORTER 18-LIKE"/>
    <property type="match status" value="1"/>
</dbReference>
<comment type="subcellular location">
    <subcellularLocation>
        <location evidence="1">Membrane</location>
        <topology evidence="1">Multi-pass membrane protein</topology>
    </subcellularLocation>
</comment>
<evidence type="ECO:0000313" key="15">
    <source>
        <dbReference type="Proteomes" id="UP000222542"/>
    </source>
</evidence>
<sequence>MNVATIQGAQSWGLLVLVIVTACFGKIVGTIVVSLLCKLPVQEAVTIGFLMNTKGLVELIVLNIGKDGGVLNDQTFAIMVLMALFTTFITTPIVISVYKPAKLAVTAYKHTTIERKNTSKQLQILTCFHSSRNIPGMLNLIEVSRRIEKRERLRVYAMHLMELSESMHEDIVASAERERVAMIILLFHKHPRLDGHLETTRTGLRRVNRRVLQYAPCSIGILVDRGFGGASHVSSSNVDFSVTALFFGGHDDREALAYGVRIAEHPGISLVVVQFIVDPEVNGTSVKMEMNNSSIPEVQSDDEEFLVDVKQKSSIDVSIKYEERIVKDA</sequence>
<name>A0A2G3AIP2_CAPAN</name>
<evidence type="ECO:0000256" key="8">
    <source>
        <dbReference type="ARBA" id="ARBA00023136"/>
    </source>
</evidence>
<dbReference type="Pfam" id="PF23259">
    <property type="entry name" value="CHX17_C"/>
    <property type="match status" value="1"/>
</dbReference>
<evidence type="ECO:0000256" key="3">
    <source>
        <dbReference type="ARBA" id="ARBA00022538"/>
    </source>
</evidence>
<evidence type="ECO:0000256" key="2">
    <source>
        <dbReference type="ARBA" id="ARBA00022448"/>
    </source>
</evidence>
<dbReference type="InterPro" id="IPR050794">
    <property type="entry name" value="CPA2_transporter"/>
</dbReference>
<feature type="domain" description="Cation/H+ exchanger transmembrane" evidence="11">
    <location>
        <begin position="9"/>
        <end position="93"/>
    </location>
</feature>
<dbReference type="OMA" id="HEDICGI"/>
<keyword evidence="15" id="KW-1185">Reference proteome</keyword>
<dbReference type="Gene3D" id="1.20.1530.20">
    <property type="match status" value="1"/>
</dbReference>
<evidence type="ECO:0000256" key="5">
    <source>
        <dbReference type="ARBA" id="ARBA00022958"/>
    </source>
</evidence>
<keyword evidence="7" id="KW-0406">Ion transport</keyword>
<keyword evidence="3" id="KW-0633">Potassium transport</keyword>